<feature type="transmembrane region" description="Helical" evidence="1">
    <location>
        <begin position="54"/>
        <end position="73"/>
    </location>
</feature>
<proteinExistence type="predicted"/>
<sequence length="116" mass="13138">MSMRESIVKTLKEIKDEYREVETTDKILDLISLVGIVLFFVSALVMSLNNKINPINIAFSIYPLAIAGTATAIRMKLKKITNEEEASRVFREYITIVSLLTVLVLIVILFTVIIYV</sequence>
<dbReference type="AlphaFoldDB" id="A0A9Y1FLW0"/>
<reference evidence="2" key="1">
    <citation type="journal article" date="2022" name="Nat. Microbiol.">
        <title>Unique mobile elements and scalable gene flow at the prokaryote-eukaryote boundary revealed by circularized Asgard archaea genomes.</title>
        <authorList>
            <person name="Wu F."/>
            <person name="Speth D.R."/>
            <person name="Philosof A."/>
            <person name="Cremiere A."/>
            <person name="Narayanan A."/>
            <person name="Barco R.A."/>
            <person name="Connon S.A."/>
            <person name="Amend J.P."/>
            <person name="Antoshechkin I.A."/>
            <person name="Orphan V.J."/>
        </authorList>
    </citation>
    <scope>NUCLEOTIDE SEQUENCE</scope>
    <source>
        <strain evidence="2">PM71</strain>
    </source>
</reference>
<keyword evidence="1" id="KW-0812">Transmembrane</keyword>
<evidence type="ECO:0000256" key="1">
    <source>
        <dbReference type="SAM" id="Phobius"/>
    </source>
</evidence>
<protein>
    <submittedName>
        <fullName evidence="2">Uncharacterized protein</fullName>
    </submittedName>
</protein>
<evidence type="ECO:0000313" key="2">
    <source>
        <dbReference type="EMBL" id="UJG41785.1"/>
    </source>
</evidence>
<dbReference type="EMBL" id="CP084166">
    <property type="protein sequence ID" value="UJG41785.1"/>
    <property type="molecule type" value="Genomic_DNA"/>
</dbReference>
<feature type="transmembrane region" description="Helical" evidence="1">
    <location>
        <begin position="93"/>
        <end position="115"/>
    </location>
</feature>
<keyword evidence="1" id="KW-0472">Membrane</keyword>
<accession>A0A9Y1FLW0</accession>
<gene>
    <name evidence="2" type="ORF">K9W45_04810</name>
</gene>
<organism evidence="2">
    <name type="scientific">Candidatus Heimdallarchaeum aukensis</name>
    <dbReference type="NCBI Taxonomy" id="2876573"/>
    <lineage>
        <taxon>Archaea</taxon>
        <taxon>Promethearchaeati</taxon>
        <taxon>Candidatus Heimdallarchaeota</taxon>
        <taxon>Candidatus Heimdallarchaeia (ex Rinke et al. 2021) (nom. nud.)</taxon>
        <taxon>Candidatus Heimdallarchaeales</taxon>
        <taxon>Candidatus Heimdallarchaeaceae</taxon>
        <taxon>Candidatus Heimdallarchaeum</taxon>
    </lineage>
</organism>
<dbReference type="Proteomes" id="UP001201020">
    <property type="component" value="Chromosome"/>
</dbReference>
<feature type="transmembrane region" description="Helical" evidence="1">
    <location>
        <begin position="27"/>
        <end position="48"/>
    </location>
</feature>
<name>A0A9Y1FLW0_9ARCH</name>
<keyword evidence="1" id="KW-1133">Transmembrane helix</keyword>